<feature type="compositionally biased region" description="Low complexity" evidence="2">
    <location>
        <begin position="73"/>
        <end position="87"/>
    </location>
</feature>
<accession>A0A9K3Q7G3</accession>
<protein>
    <submittedName>
        <fullName evidence="3">Uncharacterized protein</fullName>
    </submittedName>
</protein>
<evidence type="ECO:0000256" key="1">
    <source>
        <dbReference type="ARBA" id="ARBA00022737"/>
    </source>
</evidence>
<feature type="compositionally biased region" description="Low complexity" evidence="2">
    <location>
        <begin position="1"/>
        <end position="15"/>
    </location>
</feature>
<name>A0A9K3Q7G3_9STRA</name>
<organism evidence="3 4">
    <name type="scientific">Nitzschia inconspicua</name>
    <dbReference type="NCBI Taxonomy" id="303405"/>
    <lineage>
        <taxon>Eukaryota</taxon>
        <taxon>Sar</taxon>
        <taxon>Stramenopiles</taxon>
        <taxon>Ochrophyta</taxon>
        <taxon>Bacillariophyta</taxon>
        <taxon>Bacillariophyceae</taxon>
        <taxon>Bacillariophycidae</taxon>
        <taxon>Bacillariales</taxon>
        <taxon>Bacillariaceae</taxon>
        <taxon>Nitzschia</taxon>
    </lineage>
</organism>
<gene>
    <name evidence="3" type="ORF">IV203_034265</name>
</gene>
<reference evidence="3" key="1">
    <citation type="journal article" date="2021" name="Sci. Rep.">
        <title>Diploid genomic architecture of Nitzschia inconspicua, an elite biomass production diatom.</title>
        <authorList>
            <person name="Oliver A."/>
            <person name="Podell S."/>
            <person name="Pinowska A."/>
            <person name="Traller J.C."/>
            <person name="Smith S.R."/>
            <person name="McClure R."/>
            <person name="Beliaev A."/>
            <person name="Bohutskyi P."/>
            <person name="Hill E.A."/>
            <person name="Rabines A."/>
            <person name="Zheng H."/>
            <person name="Allen L.Z."/>
            <person name="Kuo A."/>
            <person name="Grigoriev I.V."/>
            <person name="Allen A.E."/>
            <person name="Hazlebeck D."/>
            <person name="Allen E.E."/>
        </authorList>
    </citation>
    <scope>NUCLEOTIDE SEQUENCE</scope>
    <source>
        <strain evidence="3">Hildebrandi</strain>
    </source>
</reference>
<comment type="caution">
    <text evidence="3">The sequence shown here is derived from an EMBL/GenBank/DDBJ whole genome shotgun (WGS) entry which is preliminary data.</text>
</comment>
<feature type="compositionally biased region" description="Polar residues" evidence="2">
    <location>
        <begin position="108"/>
        <end position="124"/>
    </location>
</feature>
<dbReference type="AlphaFoldDB" id="A0A9K3Q7G3"/>
<dbReference type="GO" id="GO:0043495">
    <property type="term" value="F:protein-membrane adaptor activity"/>
    <property type="evidence" value="ECO:0007669"/>
    <property type="project" value="InterPro"/>
</dbReference>
<evidence type="ECO:0000313" key="3">
    <source>
        <dbReference type="EMBL" id="KAG7373541.1"/>
    </source>
</evidence>
<feature type="compositionally biased region" description="Polar residues" evidence="2">
    <location>
        <begin position="185"/>
        <end position="199"/>
    </location>
</feature>
<dbReference type="PANTHER" id="PTHR47249">
    <property type="entry name" value="VACUOLAR PROTEIN 8"/>
    <property type="match status" value="1"/>
</dbReference>
<dbReference type="EMBL" id="JAGRRH010000002">
    <property type="protein sequence ID" value="KAG7373541.1"/>
    <property type="molecule type" value="Genomic_DNA"/>
</dbReference>
<dbReference type="PANTHER" id="PTHR47249:SF1">
    <property type="entry name" value="VACUOLAR PROTEIN 8"/>
    <property type="match status" value="1"/>
</dbReference>
<dbReference type="OrthoDB" id="42156at2759"/>
<evidence type="ECO:0000313" key="4">
    <source>
        <dbReference type="Proteomes" id="UP000693970"/>
    </source>
</evidence>
<reference evidence="3" key="2">
    <citation type="submission" date="2021-04" db="EMBL/GenBank/DDBJ databases">
        <authorList>
            <person name="Podell S."/>
        </authorList>
    </citation>
    <scope>NUCLEOTIDE SEQUENCE</scope>
    <source>
        <strain evidence="3">Hildebrandi</strain>
    </source>
</reference>
<sequence length="824" mass="90416">MPLERSIPSSSSSSHIGRRRRSTSLNRDSRYNHSVSGRPRRDPRDVNPSVSSRFGGVVPSPLTRSKSARSRRNSNSSTNTSTNNNSSIVERKSNNTSHSRESYDHFTHSQSSPTLSMSSNGGTPSSYQQSQQQQQQRYSSRQQQYNHNHHQQQHHQSNRNHTMNSYSNTSHESGSKSGGGGGNPHPSQESIISATPSRGDSSEGGSVHSAPLQTHRNMYPASMGSVSSMMIPERRDPPSTIVKLATNWKKKDREVLSLPPNHKQMAKTAKRVIDELKRAADSSCPQEKRIVAITNACAEFDHLDEARHNVELHLGAAAALRKVLAALPPPKGNGTVINDSTRDDEIRMIAAALEMVFRGHSSFVQAAFDNCGNQLLPLLLQLLERAENGMRHADVCILNMSKVILYLSRVVELRVTLARQPGMLQALQRVSTSNLNPESRVIRVRIITNLLHASDENKELMLQQEGFLDSLLRVAHLDTNDHAREHAALALMDLASAPYNQEPMAKNEKLLGTLCKMVLVETMAGTRDLALTTLQSLAYTKNNRLRLVSFKEGIVLESLKKALSSDKYDKARRSAAGALTNLACDETALVMGTHKGLLAALALVSSNDESMEVQTRASMALTKLAASITVHMSCFPTLLDALVVASLSSTSNSVTAIVRVKARDPENRIIMANHKGIIDTLADTCINNKSVTKDLDIIKDRDNAIRAIMHLANESKNCKTLCTKRILDALVQGASITDEAISRTKQLEDIRDSAIRAIERLATDFSNRATMASHDGLLVAIAQATEREHKLEAALKKGSSMADQLQSSHPFLAKPLLMSLLVAM</sequence>
<feature type="compositionally biased region" description="Polar residues" evidence="2">
    <location>
        <begin position="162"/>
        <end position="172"/>
    </location>
</feature>
<dbReference type="GO" id="GO:0071562">
    <property type="term" value="P:nucleus-vacuole junction assembly"/>
    <property type="evidence" value="ECO:0007669"/>
    <property type="project" value="InterPro"/>
</dbReference>
<feature type="compositionally biased region" description="Basic and acidic residues" evidence="2">
    <location>
        <begin position="89"/>
        <end position="107"/>
    </location>
</feature>
<evidence type="ECO:0000256" key="2">
    <source>
        <dbReference type="SAM" id="MobiDB-lite"/>
    </source>
</evidence>
<feature type="compositionally biased region" description="Basic residues" evidence="2">
    <location>
        <begin position="147"/>
        <end position="158"/>
    </location>
</feature>
<keyword evidence="1" id="KW-0677">Repeat</keyword>
<feature type="region of interest" description="Disordered" evidence="2">
    <location>
        <begin position="1"/>
        <end position="220"/>
    </location>
</feature>
<keyword evidence="4" id="KW-1185">Reference proteome</keyword>
<dbReference type="InterPro" id="IPR045156">
    <property type="entry name" value="Vac8"/>
</dbReference>
<feature type="compositionally biased region" description="Low complexity" evidence="2">
    <location>
        <begin position="125"/>
        <end position="146"/>
    </location>
</feature>
<dbReference type="Proteomes" id="UP000693970">
    <property type="component" value="Unassembled WGS sequence"/>
</dbReference>
<proteinExistence type="predicted"/>